<accession>A0AA38PTW7</accession>
<evidence type="ECO:0008006" key="6">
    <source>
        <dbReference type="Google" id="ProtNLM"/>
    </source>
</evidence>
<organism evidence="4 5">
    <name type="scientific">Lentinula detonsa</name>
    <dbReference type="NCBI Taxonomy" id="2804962"/>
    <lineage>
        <taxon>Eukaryota</taxon>
        <taxon>Fungi</taxon>
        <taxon>Dikarya</taxon>
        <taxon>Basidiomycota</taxon>
        <taxon>Agaricomycotina</taxon>
        <taxon>Agaricomycetes</taxon>
        <taxon>Agaricomycetidae</taxon>
        <taxon>Agaricales</taxon>
        <taxon>Marasmiineae</taxon>
        <taxon>Omphalotaceae</taxon>
        <taxon>Lentinula</taxon>
    </lineage>
</organism>
<dbReference type="InterPro" id="IPR036291">
    <property type="entry name" value="NAD(P)-bd_dom_sf"/>
</dbReference>
<dbReference type="PANTHER" id="PTHR42760:SF121">
    <property type="entry name" value="3-OXOACYL-(ACYL-CARRIER-PROTEIN) REDUCTASE"/>
    <property type="match status" value="1"/>
</dbReference>
<name>A0AA38PTW7_9AGAR</name>
<evidence type="ECO:0000256" key="3">
    <source>
        <dbReference type="RuleBase" id="RU000363"/>
    </source>
</evidence>
<dbReference type="GO" id="GO:0006633">
    <property type="term" value="P:fatty acid biosynthetic process"/>
    <property type="evidence" value="ECO:0007669"/>
    <property type="project" value="TreeGrafter"/>
</dbReference>
<comment type="caution">
    <text evidence="4">The sequence shown here is derived from an EMBL/GenBank/DDBJ whole genome shotgun (WGS) entry which is preliminary data.</text>
</comment>
<evidence type="ECO:0000313" key="4">
    <source>
        <dbReference type="EMBL" id="KAJ3981858.1"/>
    </source>
</evidence>
<dbReference type="SUPFAM" id="SSF51735">
    <property type="entry name" value="NAD(P)-binding Rossmann-fold domains"/>
    <property type="match status" value="1"/>
</dbReference>
<dbReference type="Pfam" id="PF00106">
    <property type="entry name" value="adh_short"/>
    <property type="match status" value="1"/>
</dbReference>
<keyword evidence="2" id="KW-0521">NADP</keyword>
<proteinExistence type="inferred from homology"/>
<evidence type="ECO:0000256" key="2">
    <source>
        <dbReference type="ARBA" id="ARBA00022857"/>
    </source>
</evidence>
<dbReference type="InterPro" id="IPR020904">
    <property type="entry name" value="Sc_DH/Rdtase_CS"/>
</dbReference>
<gene>
    <name evidence="4" type="ORF">F5890DRAFT_1416875</name>
</gene>
<dbReference type="GO" id="GO:0016616">
    <property type="term" value="F:oxidoreductase activity, acting on the CH-OH group of donors, NAD or NADP as acceptor"/>
    <property type="evidence" value="ECO:0007669"/>
    <property type="project" value="TreeGrafter"/>
</dbReference>
<dbReference type="Proteomes" id="UP001163850">
    <property type="component" value="Unassembled WGS sequence"/>
</dbReference>
<dbReference type="PROSITE" id="PS00061">
    <property type="entry name" value="ADH_SHORT"/>
    <property type="match status" value="1"/>
</dbReference>
<dbReference type="GO" id="GO:0048038">
    <property type="term" value="F:quinone binding"/>
    <property type="evidence" value="ECO:0007669"/>
    <property type="project" value="TreeGrafter"/>
</dbReference>
<dbReference type="PANTHER" id="PTHR42760">
    <property type="entry name" value="SHORT-CHAIN DEHYDROGENASES/REDUCTASES FAMILY MEMBER"/>
    <property type="match status" value="1"/>
</dbReference>
<dbReference type="PRINTS" id="PR00081">
    <property type="entry name" value="GDHRDH"/>
</dbReference>
<dbReference type="AlphaFoldDB" id="A0AA38PTW7"/>
<reference evidence="4" key="1">
    <citation type="submission" date="2022-08" db="EMBL/GenBank/DDBJ databases">
        <authorList>
            <consortium name="DOE Joint Genome Institute"/>
            <person name="Min B."/>
            <person name="Riley R."/>
            <person name="Sierra-Patev S."/>
            <person name="Naranjo-Ortiz M."/>
            <person name="Looney B."/>
            <person name="Konkel Z."/>
            <person name="Slot J.C."/>
            <person name="Sakamoto Y."/>
            <person name="Steenwyk J.L."/>
            <person name="Rokas A."/>
            <person name="Carro J."/>
            <person name="Camarero S."/>
            <person name="Ferreira P."/>
            <person name="Molpeceres G."/>
            <person name="Ruiz-Duenas F.J."/>
            <person name="Serrano A."/>
            <person name="Henrissat B."/>
            <person name="Drula E."/>
            <person name="Hughes K.W."/>
            <person name="Mata J.L."/>
            <person name="Ishikawa N.K."/>
            <person name="Vargas-Isla R."/>
            <person name="Ushijima S."/>
            <person name="Smith C.A."/>
            <person name="Ahrendt S."/>
            <person name="Andreopoulos W."/>
            <person name="He G."/>
            <person name="Labutti K."/>
            <person name="Lipzen A."/>
            <person name="Ng V."/>
            <person name="Sandor L."/>
            <person name="Barry K."/>
            <person name="Martinez A.T."/>
            <person name="Xiao Y."/>
            <person name="Gibbons J.G."/>
            <person name="Terashima K."/>
            <person name="Hibbett D.S."/>
            <person name="Grigoriev I.V."/>
        </authorList>
    </citation>
    <scope>NUCLEOTIDE SEQUENCE</scope>
    <source>
        <strain evidence="4">TFB7829</strain>
    </source>
</reference>
<evidence type="ECO:0000256" key="1">
    <source>
        <dbReference type="ARBA" id="ARBA00006484"/>
    </source>
</evidence>
<dbReference type="PRINTS" id="PR00080">
    <property type="entry name" value="SDRFAMILY"/>
</dbReference>
<sequence length="192" mass="20179">MAAKSLGVALVTGAAQGIGRTIALRLAKDGFMVAVNDISSKTEQLETLSQDIELLNAQMSLPVVADVSNEVEVEKMVTEVSKTLGGLNVMVANAGIIIPERSARDTTEDWDKIFAVNMRGVFLSYKYAARQMIAQGNGGRILGASSIAGRKAGFEASAYCASKFAVRGLTQSAGNSRIGKYGITVNAYAPGK</sequence>
<dbReference type="InterPro" id="IPR002347">
    <property type="entry name" value="SDR_fam"/>
</dbReference>
<dbReference type="Gene3D" id="3.40.50.720">
    <property type="entry name" value="NAD(P)-binding Rossmann-like Domain"/>
    <property type="match status" value="1"/>
</dbReference>
<comment type="similarity">
    <text evidence="1 3">Belongs to the short-chain dehydrogenases/reductases (SDR) family.</text>
</comment>
<protein>
    <recommendedName>
        <fullName evidence="6">NAD-binding protein</fullName>
    </recommendedName>
</protein>
<dbReference type="EMBL" id="MU802091">
    <property type="protein sequence ID" value="KAJ3981858.1"/>
    <property type="molecule type" value="Genomic_DNA"/>
</dbReference>
<evidence type="ECO:0000313" key="5">
    <source>
        <dbReference type="Proteomes" id="UP001163850"/>
    </source>
</evidence>